<dbReference type="CDD" id="cd17470">
    <property type="entry name" value="T3SS_Flik_C"/>
    <property type="match status" value="1"/>
</dbReference>
<proteinExistence type="predicted"/>
<dbReference type="InterPro" id="IPR021136">
    <property type="entry name" value="Flagellar_hook_control-like_C"/>
</dbReference>
<evidence type="ECO:0000313" key="4">
    <source>
        <dbReference type="Proteomes" id="UP000202922"/>
    </source>
</evidence>
<reference evidence="4" key="1">
    <citation type="submission" date="2017-05" db="EMBL/GenBank/DDBJ databases">
        <authorList>
            <person name="Rodrigo-Torres L."/>
            <person name="Arahal R. D."/>
            <person name="Lucena T."/>
        </authorList>
    </citation>
    <scope>NUCLEOTIDE SEQUENCE [LARGE SCALE GENOMIC DNA]</scope>
    <source>
        <strain evidence="4">CECT 8621</strain>
    </source>
</reference>
<accession>A0A238KZG2</accession>
<evidence type="ECO:0000313" key="3">
    <source>
        <dbReference type="EMBL" id="SMX47476.1"/>
    </source>
</evidence>
<protein>
    <submittedName>
        <fullName evidence="3">Flagellar hook-length control protein FliK</fullName>
    </submittedName>
</protein>
<dbReference type="Pfam" id="PF02120">
    <property type="entry name" value="Flg_hook"/>
    <property type="match status" value="1"/>
</dbReference>
<gene>
    <name evidence="3" type="ORF">COL8621_03447</name>
</gene>
<evidence type="ECO:0000256" key="1">
    <source>
        <dbReference type="SAM" id="MobiDB-lite"/>
    </source>
</evidence>
<evidence type="ECO:0000259" key="2">
    <source>
        <dbReference type="Pfam" id="PF02120"/>
    </source>
</evidence>
<keyword evidence="3" id="KW-0282">Flagellum</keyword>
<dbReference type="AlphaFoldDB" id="A0A238KZG2"/>
<keyword evidence="3" id="KW-0969">Cilium</keyword>
<dbReference type="EMBL" id="FXYE01000002">
    <property type="protein sequence ID" value="SMX47476.1"/>
    <property type="molecule type" value="Genomic_DNA"/>
</dbReference>
<feature type="region of interest" description="Disordered" evidence="1">
    <location>
        <begin position="107"/>
        <end position="128"/>
    </location>
</feature>
<dbReference type="InterPro" id="IPR038610">
    <property type="entry name" value="FliK-like_C_sf"/>
</dbReference>
<organism evidence="3 4">
    <name type="scientific">Actibacterium lipolyticum</name>
    <dbReference type="NCBI Taxonomy" id="1524263"/>
    <lineage>
        <taxon>Bacteria</taxon>
        <taxon>Pseudomonadati</taxon>
        <taxon>Pseudomonadota</taxon>
        <taxon>Alphaproteobacteria</taxon>
        <taxon>Rhodobacterales</taxon>
        <taxon>Roseobacteraceae</taxon>
        <taxon>Actibacterium</taxon>
    </lineage>
</organism>
<name>A0A238KZG2_9RHOB</name>
<feature type="domain" description="Flagellar hook-length control protein-like C-terminal" evidence="2">
    <location>
        <begin position="193"/>
        <end position="268"/>
    </location>
</feature>
<dbReference type="Proteomes" id="UP000202922">
    <property type="component" value="Unassembled WGS sequence"/>
</dbReference>
<keyword evidence="3" id="KW-0966">Cell projection</keyword>
<keyword evidence="4" id="KW-1185">Reference proteome</keyword>
<dbReference type="OrthoDB" id="7203912at2"/>
<feature type="region of interest" description="Disordered" evidence="1">
    <location>
        <begin position="262"/>
        <end position="286"/>
    </location>
</feature>
<sequence>MPIVTPIQTAGMMPSPQVAVPLPDGPAVAAEFTAILMGKGAVTAEEVTPVDTVVEDLEVEDPPEFETVPGTAAPKELPLPVPKGGQQFLPDAEPDMLVAVTSRSLGDVQNDAGPPTEPPLASGMPGSAADKLAPAVANMIPDVGAADQSLDLPDPLPILEPRSSAEPTRIAQTVSVQASQAPVIRQVVEIAHATQQGTVEVALNPEELGKVRMNLSTSEGSISVSILAERPETTELLRNNIDALGKELRALGYSDLSFDFAGDAGQQGQHGDNPDAPQGAADPAESELTKTIVTLSDGLDIRI</sequence>
<dbReference type="Gene3D" id="3.30.750.140">
    <property type="match status" value="1"/>
</dbReference>